<name>A0A444WA35_9FLAO</name>
<dbReference type="AlphaFoldDB" id="A0A444WA35"/>
<accession>A0A444WA35</accession>
<dbReference type="EMBL" id="JUIW01000007">
    <property type="protein sequence ID" value="RYJ42478.1"/>
    <property type="molecule type" value="Genomic_DNA"/>
</dbReference>
<dbReference type="Proteomes" id="UP000289775">
    <property type="component" value="Unassembled WGS sequence"/>
</dbReference>
<gene>
    <name evidence="1" type="ORF">NU09_2264</name>
</gene>
<evidence type="ECO:0000313" key="1">
    <source>
        <dbReference type="EMBL" id="RYJ42478.1"/>
    </source>
</evidence>
<reference evidence="1 2" key="1">
    <citation type="submission" date="2014-12" db="EMBL/GenBank/DDBJ databases">
        <title>Genome sequence of Flavobacterium beibuense RSKm HC5.</title>
        <authorList>
            <person name="Kim J.F."/>
            <person name="Song J.Y."/>
            <person name="Kwak M.-J."/>
            <person name="Lee S.-W."/>
        </authorList>
    </citation>
    <scope>NUCLEOTIDE SEQUENCE [LARGE SCALE GENOMIC DNA]</scope>
    <source>
        <strain evidence="1 2">RSKm HC5</strain>
    </source>
</reference>
<protein>
    <submittedName>
        <fullName evidence="1">Uncharacterized protein</fullName>
    </submittedName>
</protein>
<evidence type="ECO:0000313" key="2">
    <source>
        <dbReference type="Proteomes" id="UP000289775"/>
    </source>
</evidence>
<organism evidence="1 2">
    <name type="scientific">Flavobacterium beibuense</name>
    <dbReference type="NCBI Taxonomy" id="657326"/>
    <lineage>
        <taxon>Bacteria</taxon>
        <taxon>Pseudomonadati</taxon>
        <taxon>Bacteroidota</taxon>
        <taxon>Flavobacteriia</taxon>
        <taxon>Flavobacteriales</taxon>
        <taxon>Flavobacteriaceae</taxon>
        <taxon>Flavobacterium</taxon>
    </lineage>
</organism>
<keyword evidence="2" id="KW-1185">Reference proteome</keyword>
<comment type="caution">
    <text evidence="1">The sequence shown here is derived from an EMBL/GenBank/DDBJ whole genome shotgun (WGS) entry which is preliminary data.</text>
</comment>
<sequence>MVVLLLLKRNAAPSITTNIAVNSEAALHGVAVFAKVNNSL</sequence>
<proteinExistence type="predicted"/>